<evidence type="ECO:0000256" key="1">
    <source>
        <dbReference type="ARBA" id="ARBA00022737"/>
    </source>
</evidence>
<gene>
    <name evidence="3" type="ORF">A4U43_C07F36220</name>
</gene>
<dbReference type="OMA" id="PPLFAWN"/>
<evidence type="ECO:0000313" key="3">
    <source>
        <dbReference type="EMBL" id="ONK65351.1"/>
    </source>
</evidence>
<protein>
    <recommendedName>
        <fullName evidence="5">Pentacotripeptide-repeat region of PRORP domain-containing protein</fullName>
    </recommendedName>
</protein>
<sequence>MELPPFLSRHLPSLFQRSTGLSHFLQLHALLLKTSPSVFFYNSLVRVYTETQNSPQAFDLLSDLRHAGLRPDNFTYPFVLKACASSSMLGEGRTVHGLVLKSGFVSDSYVGNTLLHVYGSCRVIGCARKVFDEMGGRNVVSWSSMIDGYVSCDHPLDALMMFRQMRLNNVQPNSVTLISLLSASSKLNSLKIGQSIHAYILLGSMKLDVPLGTALIGMYTKCGHLEEALQIFTSMEEKNLQSWTVMISGFADNGCGKEAIGLFHELEERGLKPDSVLFSTVISACSHSGLVEQGLNLFKRMVSVYKIRPTMEHYGCLVDLLGRAGLIEEAYKFIKEMPVKPNAVILRSLLGCCRKIGEFCDIKGELMESLIKEEPDLDANYVLAANFAAFSGKWKDVVDIRRSTAERGLKKVLGCSKVDFGGGM</sequence>
<accession>A0A5P1ELA3</accession>
<dbReference type="Proteomes" id="UP000243459">
    <property type="component" value="Chromosome 7"/>
</dbReference>
<dbReference type="GO" id="GO:0009451">
    <property type="term" value="P:RNA modification"/>
    <property type="evidence" value="ECO:0007669"/>
    <property type="project" value="InterPro"/>
</dbReference>
<keyword evidence="1" id="KW-0677">Repeat</keyword>
<dbReference type="Gene3D" id="1.25.40.10">
    <property type="entry name" value="Tetratricopeptide repeat domain"/>
    <property type="match status" value="2"/>
</dbReference>
<dbReference type="AlphaFoldDB" id="A0A5P1ELA3"/>
<dbReference type="FunFam" id="1.25.40.10:FF:000427">
    <property type="entry name" value="Pentatricopeptide repeat-containing protein chloroplastic"/>
    <property type="match status" value="1"/>
</dbReference>
<dbReference type="PANTHER" id="PTHR47926:SF411">
    <property type="entry name" value="PENTATRICOPEPTIDE REPEAT-CONTAINING PROTEIN"/>
    <property type="match status" value="1"/>
</dbReference>
<dbReference type="Pfam" id="PF20431">
    <property type="entry name" value="E_motif"/>
    <property type="match status" value="1"/>
</dbReference>
<name>A0A5P1ELA3_ASPOF</name>
<feature type="repeat" description="PPR" evidence="2">
    <location>
        <begin position="239"/>
        <end position="273"/>
    </location>
</feature>
<keyword evidence="4" id="KW-1185">Reference proteome</keyword>
<organism evidence="3 4">
    <name type="scientific">Asparagus officinalis</name>
    <name type="common">Garden asparagus</name>
    <dbReference type="NCBI Taxonomy" id="4686"/>
    <lineage>
        <taxon>Eukaryota</taxon>
        <taxon>Viridiplantae</taxon>
        <taxon>Streptophyta</taxon>
        <taxon>Embryophyta</taxon>
        <taxon>Tracheophyta</taxon>
        <taxon>Spermatophyta</taxon>
        <taxon>Magnoliopsida</taxon>
        <taxon>Liliopsida</taxon>
        <taxon>Asparagales</taxon>
        <taxon>Asparagaceae</taxon>
        <taxon>Asparagoideae</taxon>
        <taxon>Asparagus</taxon>
    </lineage>
</organism>
<dbReference type="OrthoDB" id="744161at2759"/>
<dbReference type="InterPro" id="IPR002885">
    <property type="entry name" value="PPR_rpt"/>
</dbReference>
<feature type="repeat" description="PPR" evidence="2">
    <location>
        <begin position="274"/>
        <end position="304"/>
    </location>
</feature>
<dbReference type="GO" id="GO:0003723">
    <property type="term" value="F:RNA binding"/>
    <property type="evidence" value="ECO:0007669"/>
    <property type="project" value="InterPro"/>
</dbReference>
<dbReference type="InterPro" id="IPR046960">
    <property type="entry name" value="PPR_At4g14850-like_plant"/>
</dbReference>
<evidence type="ECO:0008006" key="5">
    <source>
        <dbReference type="Google" id="ProtNLM"/>
    </source>
</evidence>
<feature type="repeat" description="PPR" evidence="2">
    <location>
        <begin position="37"/>
        <end position="71"/>
    </location>
</feature>
<dbReference type="Gramene" id="ONK65351">
    <property type="protein sequence ID" value="ONK65351"/>
    <property type="gene ID" value="A4U43_C07F36220"/>
</dbReference>
<proteinExistence type="predicted"/>
<feature type="repeat" description="PPR" evidence="2">
    <location>
        <begin position="208"/>
        <end position="238"/>
    </location>
</feature>
<dbReference type="FunFam" id="1.25.40.10:FF:000242">
    <property type="entry name" value="Pentatricopeptide repeat-containing protein"/>
    <property type="match status" value="1"/>
</dbReference>
<dbReference type="InterPro" id="IPR011990">
    <property type="entry name" value="TPR-like_helical_dom_sf"/>
</dbReference>
<reference evidence="4" key="1">
    <citation type="journal article" date="2017" name="Nat. Commun.">
        <title>The asparagus genome sheds light on the origin and evolution of a young Y chromosome.</title>
        <authorList>
            <person name="Harkess A."/>
            <person name="Zhou J."/>
            <person name="Xu C."/>
            <person name="Bowers J.E."/>
            <person name="Van der Hulst R."/>
            <person name="Ayyampalayam S."/>
            <person name="Mercati F."/>
            <person name="Riccardi P."/>
            <person name="McKain M.R."/>
            <person name="Kakrana A."/>
            <person name="Tang H."/>
            <person name="Ray J."/>
            <person name="Groenendijk J."/>
            <person name="Arikit S."/>
            <person name="Mathioni S.M."/>
            <person name="Nakano M."/>
            <person name="Shan H."/>
            <person name="Telgmann-Rauber A."/>
            <person name="Kanno A."/>
            <person name="Yue Z."/>
            <person name="Chen H."/>
            <person name="Li W."/>
            <person name="Chen Y."/>
            <person name="Xu X."/>
            <person name="Zhang Y."/>
            <person name="Luo S."/>
            <person name="Chen H."/>
            <person name="Gao J."/>
            <person name="Mao Z."/>
            <person name="Pires J.C."/>
            <person name="Luo M."/>
            <person name="Kudrna D."/>
            <person name="Wing R.A."/>
            <person name="Meyers B.C."/>
            <person name="Yi K."/>
            <person name="Kong H."/>
            <person name="Lavrijsen P."/>
            <person name="Sunseri F."/>
            <person name="Falavigna A."/>
            <person name="Ye Y."/>
            <person name="Leebens-Mack J.H."/>
            <person name="Chen G."/>
        </authorList>
    </citation>
    <scope>NUCLEOTIDE SEQUENCE [LARGE SCALE GENOMIC DNA]</scope>
    <source>
        <strain evidence="4">cv. DH0086</strain>
    </source>
</reference>
<evidence type="ECO:0000256" key="2">
    <source>
        <dbReference type="PROSITE-ProRule" id="PRU00708"/>
    </source>
</evidence>
<dbReference type="InterPro" id="IPR046848">
    <property type="entry name" value="E_motif"/>
</dbReference>
<feature type="repeat" description="PPR" evidence="2">
    <location>
        <begin position="138"/>
        <end position="172"/>
    </location>
</feature>
<dbReference type="EMBL" id="CM007387">
    <property type="protein sequence ID" value="ONK65351.1"/>
    <property type="molecule type" value="Genomic_DNA"/>
</dbReference>
<dbReference type="PANTHER" id="PTHR47926">
    <property type="entry name" value="PENTATRICOPEPTIDE REPEAT-CONTAINING PROTEIN"/>
    <property type="match status" value="1"/>
</dbReference>
<dbReference type="Pfam" id="PF01535">
    <property type="entry name" value="PPR"/>
    <property type="match status" value="1"/>
</dbReference>
<dbReference type="Pfam" id="PF13041">
    <property type="entry name" value="PPR_2"/>
    <property type="match status" value="3"/>
</dbReference>
<dbReference type="PROSITE" id="PS51375">
    <property type="entry name" value="PPR"/>
    <property type="match status" value="5"/>
</dbReference>
<dbReference type="NCBIfam" id="TIGR00756">
    <property type="entry name" value="PPR"/>
    <property type="match status" value="4"/>
</dbReference>
<evidence type="ECO:0000313" key="4">
    <source>
        <dbReference type="Proteomes" id="UP000243459"/>
    </source>
</evidence>